<gene>
    <name evidence="2" type="ORF">Micbo1qcDRAFT_43142</name>
</gene>
<dbReference type="AlphaFoldDB" id="A0A136JB32"/>
<evidence type="ECO:0000256" key="1">
    <source>
        <dbReference type="SAM" id="MobiDB-lite"/>
    </source>
</evidence>
<accession>A0A136JB32</accession>
<feature type="compositionally biased region" description="Pro residues" evidence="1">
    <location>
        <begin position="279"/>
        <end position="288"/>
    </location>
</feature>
<feature type="compositionally biased region" description="Polar residues" evidence="1">
    <location>
        <begin position="126"/>
        <end position="135"/>
    </location>
</feature>
<sequence>MDTTFSDDEKRFVLAEMIKVSSLDVPTLVEFIRAHQLEPRWLSMQLPGGRNMNQCLGAVDNMFHIKFPPPELPNYKRSMIGDTIDPPAKRPAIMMSADQPMAPTRVIQPRPPPNSFISMSGPPPLTASSGPSLTATGKKRGRPSKADKEAQARANYSRSVEYAAITPAPPPPAALRSPHEYSASPGYEVASYPDQKLKKRERHGMTGSPQPQGPAYAMASPVSTAGTPRMLPEGGDKGPISPEGQKSVPVDRRSPPTLPQFIHHHSYHHERPPHAQPQTPQPPLPPPQQQHQQQHHPRTQSEGPGSRPPSRGPPPPPHHAAPARPSPVFDPIFPGRDRSRGGPERPPQAPAPTSAPPISNRS</sequence>
<proteinExistence type="predicted"/>
<reference evidence="3" key="1">
    <citation type="submission" date="2016-02" db="EMBL/GenBank/DDBJ databases">
        <title>Draft genome sequence of Microdochium bolleyi, a fungal endophyte of beachgrass.</title>
        <authorList>
            <consortium name="DOE Joint Genome Institute"/>
            <person name="David A.S."/>
            <person name="May G."/>
            <person name="Haridas S."/>
            <person name="Lim J."/>
            <person name="Wang M."/>
            <person name="Labutti K."/>
            <person name="Lipzen A."/>
            <person name="Barry K."/>
            <person name="Grigoriev I.V."/>
        </authorList>
    </citation>
    <scope>NUCLEOTIDE SEQUENCE [LARGE SCALE GENOMIC DNA]</scope>
    <source>
        <strain evidence="3">J235TASD1</strain>
    </source>
</reference>
<name>A0A136JB32_9PEZI</name>
<feature type="compositionally biased region" description="Pro residues" evidence="1">
    <location>
        <begin position="344"/>
        <end position="355"/>
    </location>
</feature>
<dbReference type="InParanoid" id="A0A136JB32"/>
<evidence type="ECO:0000313" key="3">
    <source>
        <dbReference type="Proteomes" id="UP000070501"/>
    </source>
</evidence>
<organism evidence="2 3">
    <name type="scientific">Microdochium bolleyi</name>
    <dbReference type="NCBI Taxonomy" id="196109"/>
    <lineage>
        <taxon>Eukaryota</taxon>
        <taxon>Fungi</taxon>
        <taxon>Dikarya</taxon>
        <taxon>Ascomycota</taxon>
        <taxon>Pezizomycotina</taxon>
        <taxon>Sordariomycetes</taxon>
        <taxon>Xylariomycetidae</taxon>
        <taxon>Xylariales</taxon>
        <taxon>Microdochiaceae</taxon>
        <taxon>Microdochium</taxon>
    </lineage>
</organism>
<dbReference type="OrthoDB" id="5371646at2759"/>
<feature type="region of interest" description="Disordered" evidence="1">
    <location>
        <begin position="103"/>
        <end position="187"/>
    </location>
</feature>
<feature type="compositionally biased region" description="Pro residues" evidence="1">
    <location>
        <begin position="306"/>
        <end position="319"/>
    </location>
</feature>
<keyword evidence="3" id="KW-1185">Reference proteome</keyword>
<feature type="region of interest" description="Disordered" evidence="1">
    <location>
        <begin position="200"/>
        <end position="362"/>
    </location>
</feature>
<evidence type="ECO:0000313" key="2">
    <source>
        <dbReference type="EMBL" id="KXJ94306.1"/>
    </source>
</evidence>
<dbReference type="EMBL" id="KQ964247">
    <property type="protein sequence ID" value="KXJ94306.1"/>
    <property type="molecule type" value="Genomic_DNA"/>
</dbReference>
<dbReference type="Proteomes" id="UP000070501">
    <property type="component" value="Unassembled WGS sequence"/>
</dbReference>
<protein>
    <submittedName>
        <fullName evidence="2">Uncharacterized protein</fullName>
    </submittedName>
</protein>
<dbReference type="STRING" id="196109.A0A136JB32"/>